<dbReference type="InterPro" id="IPR003657">
    <property type="entry name" value="WRKY_dom"/>
</dbReference>
<feature type="compositionally biased region" description="Low complexity" evidence="7">
    <location>
        <begin position="102"/>
        <end position="118"/>
    </location>
</feature>
<feature type="region of interest" description="Disordered" evidence="7">
    <location>
        <begin position="1"/>
        <end position="38"/>
    </location>
</feature>
<dbReference type="SUPFAM" id="SSF118290">
    <property type="entry name" value="WRKY DNA-binding domain"/>
    <property type="match status" value="2"/>
</dbReference>
<accession>A0A0C9RV74</accession>
<feature type="region of interest" description="Disordered" evidence="7">
    <location>
        <begin position="101"/>
        <end position="133"/>
    </location>
</feature>
<dbReference type="PANTHER" id="PTHR31221">
    <property type="entry name" value="WRKY TRANSCRIPTION FACTOR PROTEIN 1-RELATED"/>
    <property type="match status" value="1"/>
</dbReference>
<dbReference type="GO" id="GO:0043565">
    <property type="term" value="F:sequence-specific DNA binding"/>
    <property type="evidence" value="ECO:0007669"/>
    <property type="project" value="InterPro"/>
</dbReference>
<dbReference type="Pfam" id="PF03106">
    <property type="entry name" value="WRKY"/>
    <property type="match status" value="2"/>
</dbReference>
<name>A0A0C9RV74_9CONI</name>
<dbReference type="EMBL" id="GCHU01011262">
    <property type="protein sequence ID" value="JAG87764.1"/>
    <property type="molecule type" value="Transcribed_RNA"/>
</dbReference>
<evidence type="ECO:0000256" key="5">
    <source>
        <dbReference type="ARBA" id="ARBA00023163"/>
    </source>
</evidence>
<evidence type="ECO:0000256" key="4">
    <source>
        <dbReference type="ARBA" id="ARBA00023125"/>
    </source>
</evidence>
<dbReference type="InterPro" id="IPR044810">
    <property type="entry name" value="WRKY_plant"/>
</dbReference>
<dbReference type="FunFam" id="2.20.25.80:FF:000006">
    <property type="entry name" value="WRKY transcription factor"/>
    <property type="match status" value="1"/>
</dbReference>
<protein>
    <submittedName>
        <fullName evidence="9">TSA: Wollemia nobilis Ref_Wollemi_Transcript_11327_2770 transcribed RNA sequence</fullName>
    </submittedName>
</protein>
<evidence type="ECO:0000313" key="9">
    <source>
        <dbReference type="EMBL" id="JAG87764.1"/>
    </source>
</evidence>
<feature type="region of interest" description="Disordered" evidence="7">
    <location>
        <begin position="382"/>
        <end position="458"/>
    </location>
</feature>
<dbReference type="GO" id="GO:0005634">
    <property type="term" value="C:nucleus"/>
    <property type="evidence" value="ECO:0007669"/>
    <property type="project" value="UniProtKB-SubCell"/>
</dbReference>
<keyword evidence="5" id="KW-0804">Transcription</keyword>
<feature type="compositionally biased region" description="Low complexity" evidence="7">
    <location>
        <begin position="404"/>
        <end position="419"/>
    </location>
</feature>
<dbReference type="PANTHER" id="PTHR31221:SF193">
    <property type="entry name" value="WRKY TRANSCRIPTION FACTOR PROTEIN 1-RELATED"/>
    <property type="match status" value="1"/>
</dbReference>
<feature type="compositionally biased region" description="Basic and acidic residues" evidence="7">
    <location>
        <begin position="1"/>
        <end position="14"/>
    </location>
</feature>
<dbReference type="GO" id="GO:0003700">
    <property type="term" value="F:DNA-binding transcription factor activity"/>
    <property type="evidence" value="ECO:0007669"/>
    <property type="project" value="InterPro"/>
</dbReference>
<feature type="compositionally biased region" description="Acidic residues" evidence="7">
    <location>
        <begin position="420"/>
        <end position="439"/>
    </location>
</feature>
<feature type="region of interest" description="Disordered" evidence="7">
    <location>
        <begin position="328"/>
        <end position="370"/>
    </location>
</feature>
<keyword evidence="2" id="KW-0677">Repeat</keyword>
<proteinExistence type="predicted"/>
<evidence type="ECO:0000256" key="7">
    <source>
        <dbReference type="SAM" id="MobiDB-lite"/>
    </source>
</evidence>
<feature type="compositionally biased region" description="Low complexity" evidence="7">
    <location>
        <begin position="562"/>
        <end position="574"/>
    </location>
</feature>
<dbReference type="PROSITE" id="PS50811">
    <property type="entry name" value="WRKY"/>
    <property type="match status" value="2"/>
</dbReference>
<evidence type="ECO:0000256" key="3">
    <source>
        <dbReference type="ARBA" id="ARBA00023015"/>
    </source>
</evidence>
<feature type="region of interest" description="Disordered" evidence="7">
    <location>
        <begin position="534"/>
        <end position="587"/>
    </location>
</feature>
<feature type="domain" description="WRKY" evidence="8">
    <location>
        <begin position="279"/>
        <end position="337"/>
    </location>
</feature>
<evidence type="ECO:0000259" key="8">
    <source>
        <dbReference type="PROSITE" id="PS50811"/>
    </source>
</evidence>
<sequence>MEVEKEKEREREVANSKPGGFDSSSSSGASSRPTLNLPLRSSGAEWFMKGTDASPGPMTLVSSFFSEHDPDSDCRSFSQLLAGATSSPAATGYAHIPPLLLNSQSSHNNNNSNNNNNNFGGGGGYGESSSSASRARFKFTPPTLIPPPPRSPLFTVPPGLSPATLLDSPGFLSPAQGTFGASHQQVLAQVQAQTQTQAHPQMQVQASPFQSLMSSSTTTLPLQMDYSARADSTSYGASRRKIYTQLEMNKTCAPSELVSQDMEPSHRSLPPITIERPSDDGYNWRKYGQKQVKGSEYPRSYYKCTHPKCPVKKKVERSHDGQVTEIVYKGEHNHPKPQPSRRMAGAAQHYPSDLDGSYPPCAPDAKNGILDGRTDQTIQVYSGDSSARSGSNANISDPSTSLVGQDIGQGSSEQSSGSSDDGEDDEDGSRADDADDNDESDAKRRKKEKKMKEISPPLRTIREPRIVVQTTSDVDILDDGYRWRKYGQKVVKGNPHPRSYYKCTNVGCNVRKHVERASNDIKAVITTYEGKHNHDVPVAKNSSHDAAGPGSQVRPGSNTVTSSGLSKSSSMSLLEQQAANCPVSRTPECKTEGVTRAIPVAKNTQNCGGSTENFASSLDAANTSTNQMNMERPFANDNSFSFSGAMQGMGTVRPKQEHEAGSDASALFQNVRQRLP</sequence>
<evidence type="ECO:0000256" key="1">
    <source>
        <dbReference type="ARBA" id="ARBA00004123"/>
    </source>
</evidence>
<feature type="region of interest" description="Disordered" evidence="7">
    <location>
        <begin position="257"/>
        <end position="282"/>
    </location>
</feature>
<dbReference type="FunFam" id="2.20.25.80:FF:000001">
    <property type="entry name" value="WRKY transcription factor 33"/>
    <property type="match status" value="1"/>
</dbReference>
<organism evidence="9">
    <name type="scientific">Wollemia nobilis</name>
    <dbReference type="NCBI Taxonomy" id="56998"/>
    <lineage>
        <taxon>Eukaryota</taxon>
        <taxon>Viridiplantae</taxon>
        <taxon>Streptophyta</taxon>
        <taxon>Embryophyta</taxon>
        <taxon>Tracheophyta</taxon>
        <taxon>Spermatophyta</taxon>
        <taxon>Pinopsida</taxon>
        <taxon>Pinidae</taxon>
        <taxon>Conifers II</taxon>
        <taxon>Araucariales</taxon>
        <taxon>Araucariaceae</taxon>
        <taxon>Wollemia</taxon>
    </lineage>
</organism>
<keyword evidence="4" id="KW-0238">DNA-binding</keyword>
<feature type="compositionally biased region" description="Low complexity" evidence="7">
    <location>
        <begin position="16"/>
        <end position="31"/>
    </location>
</feature>
<evidence type="ECO:0000256" key="2">
    <source>
        <dbReference type="ARBA" id="ARBA00022737"/>
    </source>
</evidence>
<dbReference type="AlphaFoldDB" id="A0A0C9RV74"/>
<dbReference type="InterPro" id="IPR036576">
    <property type="entry name" value="WRKY_dom_sf"/>
</dbReference>
<keyword evidence="6" id="KW-0539">Nucleus</keyword>
<feature type="compositionally biased region" description="Polar residues" evidence="7">
    <location>
        <begin position="667"/>
        <end position="676"/>
    </location>
</feature>
<comment type="subcellular location">
    <subcellularLocation>
        <location evidence="1">Nucleus</location>
    </subcellularLocation>
</comment>
<keyword evidence="3" id="KW-0805">Transcription regulation</keyword>
<feature type="region of interest" description="Disordered" evidence="7">
    <location>
        <begin position="636"/>
        <end position="676"/>
    </location>
</feature>
<feature type="domain" description="WRKY" evidence="8">
    <location>
        <begin position="472"/>
        <end position="537"/>
    </location>
</feature>
<reference evidence="9" key="1">
    <citation type="submission" date="2015-02" db="EMBL/GenBank/DDBJ databases">
        <title>A transcriptome of Wollemia nobilis - a relic of Gondwana.</title>
        <authorList>
            <person name="Chia J.Y."/>
            <person name="Leong Y.S."/>
            <person name="Abdul Karim S."/>
            <person name="Wan Azmi N."/>
            <person name="Hercus R."/>
            <person name="Croft L."/>
        </authorList>
    </citation>
    <scope>NUCLEOTIDE SEQUENCE</scope>
    <source>
        <strain evidence="9">MaeBrown</strain>
        <tissue evidence="9">Leaf</tissue>
    </source>
</reference>
<dbReference type="SMART" id="SM00774">
    <property type="entry name" value="WRKY"/>
    <property type="match status" value="2"/>
</dbReference>
<evidence type="ECO:0000256" key="6">
    <source>
        <dbReference type="ARBA" id="ARBA00023242"/>
    </source>
</evidence>
<feature type="compositionally biased region" description="Polar residues" evidence="7">
    <location>
        <begin position="382"/>
        <end position="403"/>
    </location>
</feature>
<dbReference type="Gene3D" id="2.20.25.80">
    <property type="entry name" value="WRKY domain"/>
    <property type="match status" value="2"/>
</dbReference>